<dbReference type="AlphaFoldDB" id="A0A370HK66"/>
<feature type="chain" id="PRO_5016927550" evidence="4">
    <location>
        <begin position="22"/>
        <end position="493"/>
    </location>
</feature>
<protein>
    <submittedName>
        <fullName evidence="6">Peptide/nickel transport system substrate-binding protein</fullName>
    </submittedName>
</protein>
<organism evidence="6 7">
    <name type="scientific">Microvirga subterranea</name>
    <dbReference type="NCBI Taxonomy" id="186651"/>
    <lineage>
        <taxon>Bacteria</taxon>
        <taxon>Pseudomonadati</taxon>
        <taxon>Pseudomonadota</taxon>
        <taxon>Alphaproteobacteria</taxon>
        <taxon>Hyphomicrobiales</taxon>
        <taxon>Methylobacteriaceae</taxon>
        <taxon>Microvirga</taxon>
    </lineage>
</organism>
<evidence type="ECO:0000313" key="6">
    <source>
        <dbReference type="EMBL" id="RDI58909.1"/>
    </source>
</evidence>
<dbReference type="GO" id="GO:0043190">
    <property type="term" value="C:ATP-binding cassette (ABC) transporter complex"/>
    <property type="evidence" value="ECO:0007669"/>
    <property type="project" value="InterPro"/>
</dbReference>
<dbReference type="InterPro" id="IPR030678">
    <property type="entry name" value="Peptide/Ni-bd"/>
</dbReference>
<dbReference type="RefSeq" id="WP_114770937.1">
    <property type="nucleotide sequence ID" value="NZ_QQBB01000005.1"/>
</dbReference>
<dbReference type="Pfam" id="PF00496">
    <property type="entry name" value="SBP_bac_5"/>
    <property type="match status" value="1"/>
</dbReference>
<keyword evidence="3 4" id="KW-0732">Signal</keyword>
<sequence length="493" mass="54414">MSKRFLAAALLLSVSFAPAYAAKTSLVVGMPIEPPGLDPTVAAPVAIREVTWANLYEGLVRIDRNGKVQPLLAKSWEISPDGLTYTFRLQEGVKFHDGTTFDSADVKFAFDRARAPTSTNAQKQIFAPIDAIETPDPQTVVIKLKETSGNFLYYLGWGDAVIVAPETAENNKANPVGTGPFKFKSWTRGDRVELTRNPDYWQKDKIKLDSVTFRFISDAQAQVAALRAGDVDAFPNLGAPELFTEFQKDKRFSAVAGNTEGEIVAGMNNAKKPFDDVRVRRALMHAIDRKALIEGAYSGFGQPIGSFFSPNNPAFVDMTSVIPYDTAKAKALLAEAGYGNGLSITIKSPQMAYASRSAELIAAMLSEVGVDMKIIPTEFPAKWIEEVFKNKDYDVTIVAHTEPLDIDIFARDNYYFNYKNDKFKALIAEAAKTTDEKARYAKYAEAQKILAEDVPALFLFQLPKLGVWNAKLKGMWENSPVPANDVTEVSWTE</sequence>
<dbReference type="Gene3D" id="3.40.190.10">
    <property type="entry name" value="Periplasmic binding protein-like II"/>
    <property type="match status" value="1"/>
</dbReference>
<dbReference type="GO" id="GO:0015833">
    <property type="term" value="P:peptide transport"/>
    <property type="evidence" value="ECO:0007669"/>
    <property type="project" value="TreeGrafter"/>
</dbReference>
<comment type="caution">
    <text evidence="6">The sequence shown here is derived from an EMBL/GenBank/DDBJ whole genome shotgun (WGS) entry which is preliminary data.</text>
</comment>
<dbReference type="CDD" id="cd08494">
    <property type="entry name" value="PBP2_NikA_DppA_OppA_like_6"/>
    <property type="match status" value="1"/>
</dbReference>
<evidence type="ECO:0000256" key="1">
    <source>
        <dbReference type="ARBA" id="ARBA00004418"/>
    </source>
</evidence>
<dbReference type="Proteomes" id="UP000254925">
    <property type="component" value="Unassembled WGS sequence"/>
</dbReference>
<dbReference type="EMBL" id="QQBB01000005">
    <property type="protein sequence ID" value="RDI58909.1"/>
    <property type="molecule type" value="Genomic_DNA"/>
</dbReference>
<dbReference type="PANTHER" id="PTHR30290:SF38">
    <property type="entry name" value="D,D-DIPEPTIDE-BINDING PERIPLASMIC PROTEIN DDPA-RELATED"/>
    <property type="match status" value="1"/>
</dbReference>
<evidence type="ECO:0000256" key="2">
    <source>
        <dbReference type="ARBA" id="ARBA00005695"/>
    </source>
</evidence>
<evidence type="ECO:0000313" key="7">
    <source>
        <dbReference type="Proteomes" id="UP000254925"/>
    </source>
</evidence>
<comment type="subcellular location">
    <subcellularLocation>
        <location evidence="1">Periplasm</location>
    </subcellularLocation>
</comment>
<feature type="domain" description="Solute-binding protein family 5" evidence="5">
    <location>
        <begin position="67"/>
        <end position="401"/>
    </location>
</feature>
<evidence type="ECO:0000259" key="5">
    <source>
        <dbReference type="Pfam" id="PF00496"/>
    </source>
</evidence>
<dbReference type="InterPro" id="IPR000914">
    <property type="entry name" value="SBP_5_dom"/>
</dbReference>
<reference evidence="6 7" key="1">
    <citation type="submission" date="2018-07" db="EMBL/GenBank/DDBJ databases">
        <title>Genomic Encyclopedia of Type Strains, Phase IV (KMG-IV): sequencing the most valuable type-strain genomes for metagenomic binning, comparative biology and taxonomic classification.</title>
        <authorList>
            <person name="Goeker M."/>
        </authorList>
    </citation>
    <scope>NUCLEOTIDE SEQUENCE [LARGE SCALE GENOMIC DNA]</scope>
    <source>
        <strain evidence="6 7">DSM 14364</strain>
    </source>
</reference>
<dbReference type="PIRSF" id="PIRSF002741">
    <property type="entry name" value="MppA"/>
    <property type="match status" value="1"/>
</dbReference>
<evidence type="ECO:0000256" key="3">
    <source>
        <dbReference type="ARBA" id="ARBA00022729"/>
    </source>
</evidence>
<dbReference type="PANTHER" id="PTHR30290">
    <property type="entry name" value="PERIPLASMIC BINDING COMPONENT OF ABC TRANSPORTER"/>
    <property type="match status" value="1"/>
</dbReference>
<dbReference type="GO" id="GO:0030288">
    <property type="term" value="C:outer membrane-bounded periplasmic space"/>
    <property type="evidence" value="ECO:0007669"/>
    <property type="project" value="UniProtKB-ARBA"/>
</dbReference>
<gene>
    <name evidence="6" type="ORF">DES45_105435</name>
</gene>
<accession>A0A370HK66</accession>
<dbReference type="Gene3D" id="3.10.105.10">
    <property type="entry name" value="Dipeptide-binding Protein, Domain 3"/>
    <property type="match status" value="1"/>
</dbReference>
<comment type="similarity">
    <text evidence="2">Belongs to the bacterial solute-binding protein 5 family.</text>
</comment>
<dbReference type="InterPro" id="IPR039424">
    <property type="entry name" value="SBP_5"/>
</dbReference>
<dbReference type="SUPFAM" id="SSF53850">
    <property type="entry name" value="Periplasmic binding protein-like II"/>
    <property type="match status" value="1"/>
</dbReference>
<dbReference type="GO" id="GO:1904680">
    <property type="term" value="F:peptide transmembrane transporter activity"/>
    <property type="evidence" value="ECO:0007669"/>
    <property type="project" value="TreeGrafter"/>
</dbReference>
<keyword evidence="7" id="KW-1185">Reference proteome</keyword>
<evidence type="ECO:0000256" key="4">
    <source>
        <dbReference type="SAM" id="SignalP"/>
    </source>
</evidence>
<name>A0A370HK66_9HYPH</name>
<dbReference type="OrthoDB" id="9803988at2"/>
<feature type="signal peptide" evidence="4">
    <location>
        <begin position="1"/>
        <end position="21"/>
    </location>
</feature>
<dbReference type="Gene3D" id="3.90.76.10">
    <property type="entry name" value="Dipeptide-binding Protein, Domain 1"/>
    <property type="match status" value="1"/>
</dbReference>
<proteinExistence type="inferred from homology"/>